<dbReference type="RefSeq" id="WP_084871684.1">
    <property type="nucleotide sequence ID" value="NZ_JAGGMY010000001.1"/>
</dbReference>
<name>A0A1X1EPY1_PANCY</name>
<protein>
    <submittedName>
        <fullName evidence="1">Cellulose synthase operon protein YhjQ</fullName>
    </submittedName>
</protein>
<dbReference type="AlphaFoldDB" id="A0A1X1EPY1"/>
<gene>
    <name evidence="1" type="ORF">HA50_00415</name>
</gene>
<dbReference type="NCBIfam" id="TIGR03371">
    <property type="entry name" value="cellulose_yhjQ"/>
    <property type="match status" value="1"/>
</dbReference>
<sequence>MPVIALQGLRGGCGATALCAALGWALNALQESVLVIDLSPANQLATHFNLPVTEPAGWAPARLANQPWQHQAQRYLPGLDFLPFGALTHQQGLSIRTAGEKFAEPLLNALPPLQSQYRWLIMDIPADVSLWHLPFLPAADRLVQVLTPDANCQLRLHHPHFLPHTLFLINQFNANSRLQQDLHQLWISSLNNLIPQVIHRDEALAEALMMKQPVGEYRPHALASEEINTLANWLLLNVAGTDK</sequence>
<comment type="caution">
    <text evidence="1">The sequence shown here is derived from an EMBL/GenBank/DDBJ whole genome shotgun (WGS) entry which is preliminary data.</text>
</comment>
<dbReference type="Gene3D" id="3.40.50.300">
    <property type="entry name" value="P-loop containing nucleotide triphosphate hydrolases"/>
    <property type="match status" value="1"/>
</dbReference>
<reference evidence="1 2" key="1">
    <citation type="journal article" date="2017" name="Antonie Van Leeuwenhoek">
        <title>Phylogenomic resolution of the bacterial genus Pantoea and its relationship with Erwinia and Tatumella.</title>
        <authorList>
            <person name="Palmer M."/>
            <person name="Steenkamp E.T."/>
            <person name="Coetzee M.P."/>
            <person name="Chan W.Y."/>
            <person name="van Zyl E."/>
            <person name="De Maayer P."/>
            <person name="Coutinho T.A."/>
            <person name="Blom J."/>
            <person name="Smits T.H."/>
            <person name="Duffy B."/>
            <person name="Venter S.N."/>
        </authorList>
    </citation>
    <scope>NUCLEOTIDE SEQUENCE [LARGE SCALE GENOMIC DNA]</scope>
    <source>
        <strain evidence="1 2">LMG 2657</strain>
    </source>
</reference>
<dbReference type="OrthoDB" id="5288747at2"/>
<dbReference type="Pfam" id="PF06564">
    <property type="entry name" value="CBP_BcsQ"/>
    <property type="match status" value="1"/>
</dbReference>
<dbReference type="EMBL" id="MLJI01000001">
    <property type="protein sequence ID" value="ORM91895.1"/>
    <property type="molecule type" value="Genomic_DNA"/>
</dbReference>
<accession>A0A1X1EPY1</accession>
<evidence type="ECO:0000313" key="2">
    <source>
        <dbReference type="Proteomes" id="UP000193749"/>
    </source>
</evidence>
<dbReference type="SUPFAM" id="SSF52540">
    <property type="entry name" value="P-loop containing nucleoside triphosphate hydrolases"/>
    <property type="match status" value="1"/>
</dbReference>
<dbReference type="PANTHER" id="PTHR13696">
    <property type="entry name" value="P-LOOP CONTAINING NUCLEOSIDE TRIPHOSPHATE HYDROLASE"/>
    <property type="match status" value="1"/>
</dbReference>
<dbReference type="InterPro" id="IPR050678">
    <property type="entry name" value="DNA_Partitioning_ATPase"/>
</dbReference>
<dbReference type="InterPro" id="IPR017746">
    <property type="entry name" value="Cellulose_synthase_operon_BcsQ"/>
</dbReference>
<keyword evidence="2" id="KW-1185">Reference proteome</keyword>
<organism evidence="1 2">
    <name type="scientific">Pantoea cypripedii</name>
    <name type="common">Pectobacterium cypripedii</name>
    <name type="synonym">Erwinia cypripedii</name>
    <dbReference type="NCBI Taxonomy" id="55209"/>
    <lineage>
        <taxon>Bacteria</taxon>
        <taxon>Pseudomonadati</taxon>
        <taxon>Pseudomonadota</taxon>
        <taxon>Gammaproteobacteria</taxon>
        <taxon>Enterobacterales</taxon>
        <taxon>Erwiniaceae</taxon>
        <taxon>Pantoea</taxon>
    </lineage>
</organism>
<proteinExistence type="predicted"/>
<evidence type="ECO:0000313" key="1">
    <source>
        <dbReference type="EMBL" id="ORM91895.1"/>
    </source>
</evidence>
<dbReference type="Proteomes" id="UP000193749">
    <property type="component" value="Unassembled WGS sequence"/>
</dbReference>
<dbReference type="STRING" id="55209.HA50_00415"/>
<dbReference type="PANTHER" id="PTHR13696:SF99">
    <property type="entry name" value="COBYRINIC ACID AC-DIAMIDE SYNTHASE"/>
    <property type="match status" value="1"/>
</dbReference>
<dbReference type="InterPro" id="IPR027417">
    <property type="entry name" value="P-loop_NTPase"/>
</dbReference>